<dbReference type="SUPFAM" id="SSF48065">
    <property type="entry name" value="DBL homology domain (DH-domain)"/>
    <property type="match status" value="1"/>
</dbReference>
<dbReference type="GO" id="GO:0005085">
    <property type="term" value="F:guanyl-nucleotide exchange factor activity"/>
    <property type="evidence" value="ECO:0007669"/>
    <property type="project" value="UniProtKB-KW"/>
</dbReference>
<dbReference type="InterPro" id="IPR055251">
    <property type="entry name" value="SOS1_NGEF_PH"/>
</dbReference>
<evidence type="ECO:0000256" key="3">
    <source>
        <dbReference type="ARBA" id="ARBA00017486"/>
    </source>
</evidence>
<comment type="function">
    <text evidence="11">Acts as a guanine nucleotide exchange factor (GEF) for CDC42. Promotes formation of GPHN clusters.</text>
</comment>
<evidence type="ECO:0000256" key="2">
    <source>
        <dbReference type="ARBA" id="ARBA00011232"/>
    </source>
</evidence>
<feature type="compositionally biased region" description="Basic and acidic residues" evidence="13">
    <location>
        <begin position="459"/>
        <end position="470"/>
    </location>
</feature>
<protein>
    <recommendedName>
        <fullName evidence="3">Rho guanine nucleotide exchange factor 9</fullName>
    </recommendedName>
    <alternativeName>
        <fullName evidence="8">Collybistin</fullName>
    </alternativeName>
    <alternativeName>
        <fullName evidence="9">Rac/Cdc42 guanine nucleotide exchange factor 9</fullName>
    </alternativeName>
</protein>
<comment type="caution">
    <text evidence="17">The sequence shown here is derived from an EMBL/GenBank/DDBJ whole genome shotgun (WGS) entry which is preliminary data.</text>
</comment>
<dbReference type="Pfam" id="PF22697">
    <property type="entry name" value="SOS1_NGEF_PH"/>
    <property type="match status" value="1"/>
</dbReference>
<dbReference type="PROSITE" id="PS50003">
    <property type="entry name" value="PH_DOMAIN"/>
    <property type="match status" value="1"/>
</dbReference>
<evidence type="ECO:0000313" key="18">
    <source>
        <dbReference type="Proteomes" id="UP001214576"/>
    </source>
</evidence>
<dbReference type="InterPro" id="IPR001452">
    <property type="entry name" value="SH3_domain"/>
</dbReference>
<dbReference type="Pfam" id="PF07653">
    <property type="entry name" value="SH3_2"/>
    <property type="match status" value="1"/>
</dbReference>
<accession>A0AAD4UE05</accession>
<name>A0AAD4UE05_OVIAM</name>
<dbReference type="Gene3D" id="1.20.900.10">
    <property type="entry name" value="Dbl homology (DH) domain"/>
    <property type="match status" value="1"/>
</dbReference>
<keyword evidence="4 12" id="KW-0728">SH3 domain</keyword>
<feature type="compositionally biased region" description="Polar residues" evidence="13">
    <location>
        <begin position="121"/>
        <end position="135"/>
    </location>
</feature>
<evidence type="ECO:0000259" key="15">
    <source>
        <dbReference type="PROSITE" id="PS50003"/>
    </source>
</evidence>
<dbReference type="InterPro" id="IPR000219">
    <property type="entry name" value="DH_dom"/>
</dbReference>
<proteinExistence type="predicted"/>
<dbReference type="InterPro" id="IPR035728">
    <property type="entry name" value="ARHGEF9_SH3"/>
</dbReference>
<dbReference type="SMART" id="SM00233">
    <property type="entry name" value="PH"/>
    <property type="match status" value="1"/>
</dbReference>
<dbReference type="InterPro" id="IPR035899">
    <property type="entry name" value="DBL_dom_sf"/>
</dbReference>
<feature type="domain" description="DH" evidence="16">
    <location>
        <begin position="688"/>
        <end position="914"/>
    </location>
</feature>
<dbReference type="Gene3D" id="2.30.30.40">
    <property type="entry name" value="SH3 Domains"/>
    <property type="match status" value="1"/>
</dbReference>
<evidence type="ECO:0000256" key="10">
    <source>
        <dbReference type="ARBA" id="ARBA00034105"/>
    </source>
</evidence>
<evidence type="ECO:0000256" key="6">
    <source>
        <dbReference type="ARBA" id="ARBA00022658"/>
    </source>
</evidence>
<evidence type="ECO:0000256" key="1">
    <source>
        <dbReference type="ARBA" id="ARBA00004496"/>
    </source>
</evidence>
<evidence type="ECO:0000256" key="4">
    <source>
        <dbReference type="ARBA" id="ARBA00022443"/>
    </source>
</evidence>
<evidence type="ECO:0000256" key="7">
    <source>
        <dbReference type="ARBA" id="ARBA00023018"/>
    </source>
</evidence>
<comment type="subunit">
    <text evidence="2">Interacts with GPHN.</text>
</comment>
<keyword evidence="7" id="KW-0770">Synapse</keyword>
<feature type="region of interest" description="Disordered" evidence="13">
    <location>
        <begin position="459"/>
        <end position="507"/>
    </location>
</feature>
<gene>
    <name evidence="17" type="ORF">MG293_005744</name>
</gene>
<dbReference type="GO" id="GO:0005737">
    <property type="term" value="C:cytoplasm"/>
    <property type="evidence" value="ECO:0007669"/>
    <property type="project" value="UniProtKB-SubCell"/>
</dbReference>
<dbReference type="Pfam" id="PF00621">
    <property type="entry name" value="RhoGEF"/>
    <property type="match status" value="1"/>
</dbReference>
<evidence type="ECO:0000256" key="8">
    <source>
        <dbReference type="ARBA" id="ARBA00031572"/>
    </source>
</evidence>
<feature type="region of interest" description="Disordered" evidence="13">
    <location>
        <begin position="1126"/>
        <end position="1145"/>
    </location>
</feature>
<feature type="domain" description="PH" evidence="15">
    <location>
        <begin position="945"/>
        <end position="1052"/>
    </location>
</feature>
<dbReference type="SMART" id="SM00326">
    <property type="entry name" value="SH3"/>
    <property type="match status" value="1"/>
</dbReference>
<feature type="domain" description="SH3" evidence="14">
    <location>
        <begin position="593"/>
        <end position="652"/>
    </location>
</feature>
<dbReference type="FunFam" id="2.30.30.40:FF:000037">
    <property type="entry name" value="Rho guanine nucleotide exchange factor 9"/>
    <property type="match status" value="1"/>
</dbReference>
<sequence>METLSSCRTTFLSDLVPSGYLVQVFPGHPEVEGLAREVGLEKSEQCDQGDLSSREENGQNKKKIKVNKIWNFMSRRKGASSQEKRPQSMILLGDTSRPSELKPKVTLKDRMKSFKRLKPSTGASKNTTPRSSKVQEPQEVSHIYQMRKAQEASKPFRYSYSGHTEGLEPFLADVQRLMPKNQKVLAFDDFGIHVEEDHWEKESSEQPARGRWARSYLKHTFPGDCETPHRSAGDSRIQDPESAIKASTLEGNVERGYEESLRHLRRDKAVPFGSVVKFFSNVAEVARKWRALSREELQMSHQRGKTYFISGGSEALIIEGAASQASFPLSQTPEVMVWGSVIERCQHCHQKASQASCTFEMSIEGKKTLGQALEDPCTAAALVSTSNSPVFELQDDPTPQTGCSCHYGHAFTKENSSEELDEDIETVINVLKEDDSAGQSPELGTCAKLNTKAVMEKLEEKPNEMEKPEACKGPGASIQAEQPQDSDLDVRTASAERKASKSSTGVLGTQNIPMELDKVGWRRSKKLCTDNLDQGSKTLETCKNIGGLLKPQGPGTEHINEEEKTWVWMGVSCYATGEEEETLHHSMPLITGDSIVSAEAVWDHVTMANRELAFKAGDVIKVLDASNKDWWWGQIDDEEGWFPASFVRLWVNQEDGVEEGPSDVQNGHLDPNSDCLCLGRPLQNRDQMRANVINEIMSTERHYIKHLKDICEMELKGVRSILDSKIHKPLLLALPCDKPSEVLCNFSSPGQTTLGYLKQCRKRRDMFSDEQLKVIFGNIEDIYRFQMGFVRDLEKQYNNDDPHLSEIGPCFLEHQDGFWIYSEYCNNHLDACMELSKLMKDSRYQHFFEACRLLQQMIDIAIDGFLLTPVQKICKYPLQLAELLKYTAQDHSDYRYVAAALAVMRNVTQQINERKRRLENIDKIAQWQASVLDWEGEDILDRSSELIYTGEMAWIYQPYGRNQQRVFFLFDHQMVLCKKDLIRRDILYYKGRIDMDKYEVVDIEDGRDDDFNVSMKNAFKLHNKETEEIHLFFAKKLEEKIRWLRAFREERKMVQEDEKIVLLLIVKYLSTFHHILFNYSPFNSLSTHVLTFLPLYTLKCIVLGFEISENQKRQAAMTVRKVSKQKGVNSARSVPPSYPPPQDPLNQGQYLVPDGIAQSQVFEFTEPKRSQSPFWQNFSSCQV</sequence>
<dbReference type="InterPro" id="IPR001849">
    <property type="entry name" value="PH_domain"/>
</dbReference>
<keyword evidence="6" id="KW-0344">Guanine-nucleotide releasing factor</keyword>
<feature type="compositionally biased region" description="Basic and acidic residues" evidence="13">
    <location>
        <begin position="97"/>
        <end position="112"/>
    </location>
</feature>
<dbReference type="PROSITE" id="PS50002">
    <property type="entry name" value="SH3"/>
    <property type="match status" value="1"/>
</dbReference>
<dbReference type="CDD" id="cd01224">
    <property type="entry name" value="PH_Collybistin_ASEF"/>
    <property type="match status" value="1"/>
</dbReference>
<dbReference type="FunFam" id="1.20.900.10:FF:000002">
    <property type="entry name" value="Rho guanine nucleotide exchange factor 9"/>
    <property type="match status" value="1"/>
</dbReference>
<dbReference type="InterPro" id="IPR011993">
    <property type="entry name" value="PH-like_dom_sf"/>
</dbReference>
<evidence type="ECO:0000256" key="13">
    <source>
        <dbReference type="SAM" id="MobiDB-lite"/>
    </source>
</evidence>
<comment type="subcellular location">
    <subcellularLocation>
        <location evidence="1">Cytoplasm</location>
    </subcellularLocation>
    <subcellularLocation>
        <location evidence="10">Postsynaptic density</location>
    </subcellularLocation>
</comment>
<evidence type="ECO:0000259" key="14">
    <source>
        <dbReference type="PROSITE" id="PS50002"/>
    </source>
</evidence>
<feature type="compositionally biased region" description="Basic and acidic residues" evidence="13">
    <location>
        <begin position="488"/>
        <end position="499"/>
    </location>
</feature>
<dbReference type="InterPro" id="IPR036028">
    <property type="entry name" value="SH3-like_dom_sf"/>
</dbReference>
<organism evidence="17 18">
    <name type="scientific">Ovis ammon polii</name>
    <dbReference type="NCBI Taxonomy" id="230172"/>
    <lineage>
        <taxon>Eukaryota</taxon>
        <taxon>Metazoa</taxon>
        <taxon>Chordata</taxon>
        <taxon>Craniata</taxon>
        <taxon>Vertebrata</taxon>
        <taxon>Euteleostomi</taxon>
        <taxon>Mammalia</taxon>
        <taxon>Eutheria</taxon>
        <taxon>Laurasiatheria</taxon>
        <taxon>Artiodactyla</taxon>
        <taxon>Ruminantia</taxon>
        <taxon>Pecora</taxon>
        <taxon>Bovidae</taxon>
        <taxon>Caprinae</taxon>
        <taxon>Ovis</taxon>
    </lineage>
</organism>
<reference evidence="17" key="1">
    <citation type="submission" date="2022-03" db="EMBL/GenBank/DDBJ databases">
        <title>Genomic analyses of argali, domestic sheep and their hybrids provide insights into chromosomal evolution, heterosis and genetic basis of agronomic traits.</title>
        <authorList>
            <person name="Li M."/>
        </authorList>
    </citation>
    <scope>NUCLEOTIDE SEQUENCE</scope>
    <source>
        <strain evidence="17">CAU-MHL-2022a</strain>
        <tissue evidence="17">Skin</tissue>
    </source>
</reference>
<dbReference type="EMBL" id="JAKZEL010000003">
    <property type="protein sequence ID" value="KAI4545478.1"/>
    <property type="molecule type" value="Genomic_DNA"/>
</dbReference>
<dbReference type="CDD" id="cd11975">
    <property type="entry name" value="SH3_ARHGEF9"/>
    <property type="match status" value="1"/>
</dbReference>
<dbReference type="PANTHER" id="PTHR47544">
    <property type="entry name" value="RHO GUANINE NUCLEOTIDE EXCHANGE FACTOR 4"/>
    <property type="match status" value="1"/>
</dbReference>
<dbReference type="GO" id="GO:0014069">
    <property type="term" value="C:postsynaptic density"/>
    <property type="evidence" value="ECO:0007669"/>
    <property type="project" value="UniProtKB-SubCell"/>
</dbReference>
<evidence type="ECO:0000256" key="12">
    <source>
        <dbReference type="PROSITE-ProRule" id="PRU00192"/>
    </source>
</evidence>
<dbReference type="SUPFAM" id="SSF50044">
    <property type="entry name" value="SH3-domain"/>
    <property type="match status" value="1"/>
</dbReference>
<dbReference type="AlphaFoldDB" id="A0AAD4UE05"/>
<evidence type="ECO:0000256" key="5">
    <source>
        <dbReference type="ARBA" id="ARBA00022490"/>
    </source>
</evidence>
<dbReference type="Proteomes" id="UP001214576">
    <property type="component" value="Unassembled WGS sequence"/>
</dbReference>
<feature type="region of interest" description="Disordered" evidence="13">
    <location>
        <begin position="75"/>
        <end position="142"/>
    </location>
</feature>
<keyword evidence="5" id="KW-0963">Cytoplasm</keyword>
<evidence type="ECO:0000313" key="17">
    <source>
        <dbReference type="EMBL" id="KAI4545478.1"/>
    </source>
</evidence>
<dbReference type="Gene3D" id="2.30.29.30">
    <property type="entry name" value="Pleckstrin-homology domain (PH domain)/Phosphotyrosine-binding domain (PTB)"/>
    <property type="match status" value="1"/>
</dbReference>
<feature type="region of interest" description="Disordered" evidence="13">
    <location>
        <begin position="41"/>
        <end position="62"/>
    </location>
</feature>
<dbReference type="PANTHER" id="PTHR47544:SF4">
    <property type="entry name" value="RHO GUANINE NUCLEOTIDE EXCHANGE FACTOR 9"/>
    <property type="match status" value="1"/>
</dbReference>
<dbReference type="PROSITE" id="PS50010">
    <property type="entry name" value="DH_2"/>
    <property type="match status" value="1"/>
</dbReference>
<dbReference type="SUPFAM" id="SSF50729">
    <property type="entry name" value="PH domain-like"/>
    <property type="match status" value="1"/>
</dbReference>
<evidence type="ECO:0000259" key="16">
    <source>
        <dbReference type="PROSITE" id="PS50010"/>
    </source>
</evidence>
<evidence type="ECO:0000256" key="11">
    <source>
        <dbReference type="ARBA" id="ARBA00043844"/>
    </source>
</evidence>
<dbReference type="SMART" id="SM00325">
    <property type="entry name" value="RhoGEF"/>
    <property type="match status" value="1"/>
</dbReference>
<keyword evidence="18" id="KW-1185">Reference proteome</keyword>
<evidence type="ECO:0000256" key="9">
    <source>
        <dbReference type="ARBA" id="ARBA00032237"/>
    </source>
</evidence>
<dbReference type="CDD" id="cd00160">
    <property type="entry name" value="RhoGEF"/>
    <property type="match status" value="1"/>
</dbReference>